<feature type="domain" description="Fungal death-pathway protein SesB" evidence="3">
    <location>
        <begin position="2"/>
        <end position="28"/>
    </location>
</feature>
<sequence length="760" mass="86495">MANPTFNSTFSGSSNQGLQVGHNPGQIEAHFHQAQRPEAPPSPSCVVPFRRDPDFVDCGTLLDQIREGCSAPASRIALVGLGGVGKSQLAIEHCYRTTDRSPETWVFWVHASTAARIEQGYRDIADQVKLAGRNDPKADVFKLVHNWLRNEENGKWLLVLDNADETAALSLPASNGTRRYFSSYLSQSKNGSVLVTSRTKSVALQLVEERDIIPIKPMDDTSAQALLQKKLGEEADKDGAAELADALEFMPLALVQAAAYIRQRAARCSVQQYLEKFHKSEKEKTSLLNSDEDSLRRDKEAKNSILITWQISFDHILEERQSAADLLSLMSFFDRQGIPESLIRVRSRTRIRHWAPNATNADGEYSNSDSSESEASLDDGFEEDILMLRNYSFIGLTTDTTTFDMHRLVQLATRKWLEGQSQLEIWKEQYIDNLCTAFPNGEHENWTQCQALFPHAKSALLQPPKSKESLRRWALLLYNAAWYAWRKGSLGDAEELSIKSMKIEIKLLGKEHKDTLSSMAMVGLARSHAGRWTEAEELQVQVVETRKRVLRAEHPDMLRSIHNLASTYCNQGRWKEAEELQVQVMETRKRGRWKEAEELQMQVMEMRKRVLGAEHPDMLSSMNNLAHMWKCRGRWAEAEELQVQVIEIRKRVLGAEHPDTLTSMNNLASTYWNQGRWKEAEELEVQVVETRKRVLGAEHPDTLSSMNNLAHTWKSRGRNGEAIALMERCVQLSRQILGPQHPRTASSLRNLNKWQMENRD</sequence>
<dbReference type="AlphaFoldDB" id="A0A6A6YG32"/>
<dbReference type="OrthoDB" id="20872at2759"/>
<name>A0A6A6YG32_9PEZI</name>
<feature type="region of interest" description="Disordered" evidence="1">
    <location>
        <begin position="1"/>
        <end position="23"/>
    </location>
</feature>
<dbReference type="GeneID" id="54463902"/>
<dbReference type="SUPFAM" id="SSF48452">
    <property type="entry name" value="TPR-like"/>
    <property type="match status" value="3"/>
</dbReference>
<dbReference type="GO" id="GO:0043531">
    <property type="term" value="F:ADP binding"/>
    <property type="evidence" value="ECO:0007669"/>
    <property type="project" value="InterPro"/>
</dbReference>
<dbReference type="Pfam" id="PF17046">
    <property type="entry name" value="Ses_B"/>
    <property type="match status" value="1"/>
</dbReference>
<protein>
    <submittedName>
        <fullName evidence="5 7">TPR-like protein</fullName>
    </submittedName>
</protein>
<dbReference type="InterPro" id="IPR031469">
    <property type="entry name" value="SesB_dom"/>
</dbReference>
<dbReference type="RefSeq" id="XP_033574457.1">
    <property type="nucleotide sequence ID" value="XM_033723009.1"/>
</dbReference>
<dbReference type="SUPFAM" id="SSF52540">
    <property type="entry name" value="P-loop containing nucleoside triphosphate hydrolases"/>
    <property type="match status" value="1"/>
</dbReference>
<feature type="compositionally biased region" description="Polar residues" evidence="1">
    <location>
        <begin position="743"/>
        <end position="760"/>
    </location>
</feature>
<evidence type="ECO:0000259" key="3">
    <source>
        <dbReference type="Pfam" id="PF17046"/>
    </source>
</evidence>
<dbReference type="Gene3D" id="1.25.40.10">
    <property type="entry name" value="Tetratricopeptide repeat domain"/>
    <property type="match status" value="2"/>
</dbReference>
<evidence type="ECO:0000313" key="7">
    <source>
        <dbReference type="RefSeq" id="XP_033574457.1"/>
    </source>
</evidence>
<dbReference type="Pfam" id="PF00931">
    <property type="entry name" value="NB-ARC"/>
    <property type="match status" value="1"/>
</dbReference>
<dbReference type="InterPro" id="IPR053137">
    <property type="entry name" value="NLR-like"/>
</dbReference>
<reference evidence="7" key="2">
    <citation type="submission" date="2020-04" db="EMBL/GenBank/DDBJ databases">
        <authorList>
            <consortium name="NCBI Genome Project"/>
        </authorList>
    </citation>
    <scope>NUCLEOTIDE SEQUENCE</scope>
    <source>
        <strain evidence="7">CBS 304.34</strain>
    </source>
</reference>
<dbReference type="InterPro" id="IPR002182">
    <property type="entry name" value="NB-ARC"/>
</dbReference>
<feature type="compositionally biased region" description="Polar residues" evidence="1">
    <location>
        <begin position="1"/>
        <end position="18"/>
    </location>
</feature>
<evidence type="ECO:0000259" key="2">
    <source>
        <dbReference type="Pfam" id="PF00931"/>
    </source>
</evidence>
<dbReference type="Pfam" id="PF25000">
    <property type="entry name" value="DUF7779"/>
    <property type="match status" value="1"/>
</dbReference>
<keyword evidence="6" id="KW-1185">Reference proteome</keyword>
<dbReference type="EMBL" id="MU003705">
    <property type="protein sequence ID" value="KAF2807493.1"/>
    <property type="molecule type" value="Genomic_DNA"/>
</dbReference>
<feature type="region of interest" description="Disordered" evidence="1">
    <location>
        <begin position="740"/>
        <end position="760"/>
    </location>
</feature>
<dbReference type="Pfam" id="PF13424">
    <property type="entry name" value="TPR_12"/>
    <property type="match status" value="1"/>
</dbReference>
<dbReference type="Proteomes" id="UP000504636">
    <property type="component" value="Unplaced"/>
</dbReference>
<dbReference type="PANTHER" id="PTHR46082">
    <property type="entry name" value="ATP/GTP-BINDING PROTEIN-RELATED"/>
    <property type="match status" value="1"/>
</dbReference>
<accession>A0A6A6YG32</accession>
<gene>
    <name evidence="5 7" type="ORF">BDZ99DRAFT_489791</name>
</gene>
<evidence type="ECO:0000259" key="4">
    <source>
        <dbReference type="Pfam" id="PF25000"/>
    </source>
</evidence>
<proteinExistence type="predicted"/>
<evidence type="ECO:0000313" key="6">
    <source>
        <dbReference type="Proteomes" id="UP000504636"/>
    </source>
</evidence>
<dbReference type="InterPro" id="IPR056681">
    <property type="entry name" value="DUF7779"/>
</dbReference>
<dbReference type="PANTHER" id="PTHR46082:SF6">
    <property type="entry name" value="AAA+ ATPASE DOMAIN-CONTAINING PROTEIN-RELATED"/>
    <property type="match status" value="1"/>
</dbReference>
<evidence type="ECO:0000256" key="1">
    <source>
        <dbReference type="SAM" id="MobiDB-lite"/>
    </source>
</evidence>
<dbReference type="InterPro" id="IPR011990">
    <property type="entry name" value="TPR-like_helical_dom_sf"/>
</dbReference>
<reference evidence="7" key="3">
    <citation type="submission" date="2025-04" db="UniProtKB">
        <authorList>
            <consortium name="RefSeq"/>
        </authorList>
    </citation>
    <scope>IDENTIFICATION</scope>
    <source>
        <strain evidence="7">CBS 304.34</strain>
    </source>
</reference>
<dbReference type="Pfam" id="PF13374">
    <property type="entry name" value="TPR_10"/>
    <property type="match status" value="3"/>
</dbReference>
<feature type="domain" description="NB-ARC" evidence="2">
    <location>
        <begin position="75"/>
        <end position="234"/>
    </location>
</feature>
<feature type="domain" description="DUF7779" evidence="4">
    <location>
        <begin position="320"/>
        <end position="418"/>
    </location>
</feature>
<dbReference type="InterPro" id="IPR027417">
    <property type="entry name" value="P-loop_NTPase"/>
</dbReference>
<organism evidence="5">
    <name type="scientific">Mytilinidion resinicola</name>
    <dbReference type="NCBI Taxonomy" id="574789"/>
    <lineage>
        <taxon>Eukaryota</taxon>
        <taxon>Fungi</taxon>
        <taxon>Dikarya</taxon>
        <taxon>Ascomycota</taxon>
        <taxon>Pezizomycotina</taxon>
        <taxon>Dothideomycetes</taxon>
        <taxon>Pleosporomycetidae</taxon>
        <taxon>Mytilinidiales</taxon>
        <taxon>Mytilinidiaceae</taxon>
        <taxon>Mytilinidion</taxon>
    </lineage>
</organism>
<evidence type="ECO:0000313" key="5">
    <source>
        <dbReference type="EMBL" id="KAF2807493.1"/>
    </source>
</evidence>
<reference evidence="5 7" key="1">
    <citation type="journal article" date="2020" name="Stud. Mycol.">
        <title>101 Dothideomycetes genomes: a test case for predicting lifestyles and emergence of pathogens.</title>
        <authorList>
            <person name="Haridas S."/>
            <person name="Albert R."/>
            <person name="Binder M."/>
            <person name="Bloem J."/>
            <person name="Labutti K."/>
            <person name="Salamov A."/>
            <person name="Andreopoulos B."/>
            <person name="Baker S."/>
            <person name="Barry K."/>
            <person name="Bills G."/>
            <person name="Bluhm B."/>
            <person name="Cannon C."/>
            <person name="Castanera R."/>
            <person name="Culley D."/>
            <person name="Daum C."/>
            <person name="Ezra D."/>
            <person name="Gonzalez J."/>
            <person name="Henrissat B."/>
            <person name="Kuo A."/>
            <person name="Liang C."/>
            <person name="Lipzen A."/>
            <person name="Lutzoni F."/>
            <person name="Magnuson J."/>
            <person name="Mondo S."/>
            <person name="Nolan M."/>
            <person name="Ohm R."/>
            <person name="Pangilinan J."/>
            <person name="Park H.-J."/>
            <person name="Ramirez L."/>
            <person name="Alfaro M."/>
            <person name="Sun H."/>
            <person name="Tritt A."/>
            <person name="Yoshinaga Y."/>
            <person name="Zwiers L.-H."/>
            <person name="Turgeon B."/>
            <person name="Goodwin S."/>
            <person name="Spatafora J."/>
            <person name="Crous P."/>
            <person name="Grigoriev I."/>
        </authorList>
    </citation>
    <scope>NUCLEOTIDE SEQUENCE</scope>
    <source>
        <strain evidence="5 7">CBS 304.34</strain>
    </source>
</reference>
<dbReference type="Gene3D" id="3.40.50.300">
    <property type="entry name" value="P-loop containing nucleotide triphosphate hydrolases"/>
    <property type="match status" value="1"/>
</dbReference>